<dbReference type="RefSeq" id="WP_296940388.1">
    <property type="nucleotide sequence ID" value="NZ_LT599032.1"/>
</dbReference>
<dbReference type="GO" id="GO:0008236">
    <property type="term" value="F:serine-type peptidase activity"/>
    <property type="evidence" value="ECO:0007669"/>
    <property type="project" value="InterPro"/>
</dbReference>
<keyword evidence="1" id="KW-0378">Hydrolase</keyword>
<feature type="domain" description="Peptidase S9 prolyl oligopeptidase catalytic" evidence="3">
    <location>
        <begin position="233"/>
        <end position="307"/>
    </location>
</feature>
<evidence type="ECO:0000259" key="4">
    <source>
        <dbReference type="Pfam" id="PF20434"/>
    </source>
</evidence>
<name>A0A212JE91_9BACT</name>
<dbReference type="InterPro" id="IPR050300">
    <property type="entry name" value="GDXG_lipolytic_enzyme"/>
</dbReference>
<dbReference type="Pfam" id="PF00326">
    <property type="entry name" value="Peptidase_S9"/>
    <property type="match status" value="1"/>
</dbReference>
<dbReference type="PROSITE" id="PS51257">
    <property type="entry name" value="PROKAR_LIPOPROTEIN"/>
    <property type="match status" value="1"/>
</dbReference>
<feature type="signal peptide" evidence="2">
    <location>
        <begin position="1"/>
        <end position="25"/>
    </location>
</feature>
<organism evidence="5">
    <name type="scientific">uncultured Dysgonomonas sp</name>
    <dbReference type="NCBI Taxonomy" id="206096"/>
    <lineage>
        <taxon>Bacteria</taxon>
        <taxon>Pseudomonadati</taxon>
        <taxon>Bacteroidota</taxon>
        <taxon>Bacteroidia</taxon>
        <taxon>Bacteroidales</taxon>
        <taxon>Dysgonomonadaceae</taxon>
        <taxon>Dysgonomonas</taxon>
        <taxon>environmental samples</taxon>
    </lineage>
</organism>
<dbReference type="PANTHER" id="PTHR48081">
    <property type="entry name" value="AB HYDROLASE SUPERFAMILY PROTEIN C4A8.06C"/>
    <property type="match status" value="1"/>
</dbReference>
<dbReference type="GO" id="GO:0006508">
    <property type="term" value="P:proteolysis"/>
    <property type="evidence" value="ECO:0007669"/>
    <property type="project" value="InterPro"/>
</dbReference>
<evidence type="ECO:0000256" key="1">
    <source>
        <dbReference type="ARBA" id="ARBA00022801"/>
    </source>
</evidence>
<dbReference type="PANTHER" id="PTHR48081:SF33">
    <property type="entry name" value="KYNURENINE FORMAMIDASE"/>
    <property type="match status" value="1"/>
</dbReference>
<accession>A0A212JE91</accession>
<protein>
    <submittedName>
        <fullName evidence="5">Uncharacterized protein</fullName>
    </submittedName>
</protein>
<feature type="chain" id="PRO_5012465405" evidence="2">
    <location>
        <begin position="26"/>
        <end position="309"/>
    </location>
</feature>
<evidence type="ECO:0000259" key="3">
    <source>
        <dbReference type="Pfam" id="PF00326"/>
    </source>
</evidence>
<dbReference type="Pfam" id="PF20434">
    <property type="entry name" value="BD-FAE"/>
    <property type="match status" value="1"/>
</dbReference>
<dbReference type="SUPFAM" id="SSF53474">
    <property type="entry name" value="alpha/beta-Hydrolases"/>
    <property type="match status" value="1"/>
</dbReference>
<proteinExistence type="predicted"/>
<dbReference type="AlphaFoldDB" id="A0A212JE91"/>
<dbReference type="InterPro" id="IPR049492">
    <property type="entry name" value="BD-FAE-like_dom"/>
</dbReference>
<gene>
    <name evidence="5" type="ORF">KL86DYS1_11988</name>
</gene>
<dbReference type="InterPro" id="IPR029058">
    <property type="entry name" value="AB_hydrolase_fold"/>
</dbReference>
<keyword evidence="2" id="KW-0732">Signal</keyword>
<evidence type="ECO:0000256" key="2">
    <source>
        <dbReference type="SAM" id="SignalP"/>
    </source>
</evidence>
<feature type="domain" description="BD-FAE-like" evidence="4">
    <location>
        <begin position="65"/>
        <end position="175"/>
    </location>
</feature>
<dbReference type="EMBL" id="FLUM01000001">
    <property type="protein sequence ID" value="SBV97741.1"/>
    <property type="molecule type" value="Genomic_DNA"/>
</dbReference>
<dbReference type="InterPro" id="IPR001375">
    <property type="entry name" value="Peptidase_S9_cat"/>
</dbReference>
<dbReference type="Gene3D" id="3.40.50.1820">
    <property type="entry name" value="alpha/beta hydrolase"/>
    <property type="match status" value="1"/>
</dbReference>
<evidence type="ECO:0000313" key="5">
    <source>
        <dbReference type="EMBL" id="SBV97741.1"/>
    </source>
</evidence>
<sequence length="309" mass="33993">MNTIFTKSAAIIVCLSLIFSFYSCSGDIEESFDNNVLNTKTAVATDNSAVEMLNVAYGEHPQQVMDIYLLENRTLETPLVVLIHGGAWVAGDKADAGFMKDACYNNGMNVVNINYRLADSTINYTHIMEDISSAMAMILNHAAEYNVRTSKIVFWGGSAGGHLALLYAYNYDAQNAVSLIMTLGAPTALDDKITISLIPGLDKKIEAIGLLGVIVGKPYDILYPLDPAYIDASPLHGRNLKPTLLIHGMSDSIVPLRQAWLMRDKLEQKNINYRLFEIPGGAHDGSGGWPGYAEEAQRIMYEWVINYSN</sequence>
<reference evidence="5" key="1">
    <citation type="submission" date="2016-04" db="EMBL/GenBank/DDBJ databases">
        <authorList>
            <person name="Evans L.H."/>
            <person name="Alamgir A."/>
            <person name="Owens N."/>
            <person name="Weber N.D."/>
            <person name="Virtaneva K."/>
            <person name="Barbian K."/>
            <person name="Babar A."/>
            <person name="Rosenke K."/>
        </authorList>
    </citation>
    <scope>NUCLEOTIDE SEQUENCE</scope>
    <source>
        <strain evidence="5">86-1</strain>
    </source>
</reference>